<dbReference type="EMBL" id="JAUFPX010000017">
    <property type="protein sequence ID" value="MDN3592554.1"/>
    <property type="molecule type" value="Genomic_DNA"/>
</dbReference>
<sequence>MSAALARNWWLVALRGGLAILFGAVALLAPFATLYTLTVFFAAYMLVDGVVSITAAVRAAEKHERWVALLFAGLLDIVVGVLAMLLPGSALVAFAYLLAAWAVVMGALTFGAAFQLHADHGRWWLGLGGALSLVFGAVLLVHPVASLLVLTFWLGGYAIAFGAFLLVLAFRLRHRHTAARAST</sequence>
<keyword evidence="1" id="KW-1133">Transmembrane helix</keyword>
<evidence type="ECO:0000256" key="1">
    <source>
        <dbReference type="SAM" id="Phobius"/>
    </source>
</evidence>
<comment type="caution">
    <text evidence="2">The sequence shown here is derived from an EMBL/GenBank/DDBJ whole genome shotgun (WGS) entry which is preliminary data.</text>
</comment>
<feature type="transmembrane region" description="Helical" evidence="1">
    <location>
        <begin position="38"/>
        <end position="59"/>
    </location>
</feature>
<dbReference type="Pfam" id="PF03729">
    <property type="entry name" value="DUF308"/>
    <property type="match status" value="1"/>
</dbReference>
<keyword evidence="1" id="KW-0472">Membrane</keyword>
<protein>
    <submittedName>
        <fullName evidence="2">HdeD family acid-resistance protein</fullName>
    </submittedName>
</protein>
<dbReference type="PANTHER" id="PTHR34989">
    <property type="entry name" value="PROTEIN HDED"/>
    <property type="match status" value="1"/>
</dbReference>
<evidence type="ECO:0000313" key="2">
    <source>
        <dbReference type="EMBL" id="MDN3592554.1"/>
    </source>
</evidence>
<keyword evidence="1" id="KW-0812">Transmembrane</keyword>
<feature type="transmembrane region" description="Helical" evidence="1">
    <location>
        <begin position="12"/>
        <end position="32"/>
    </location>
</feature>
<dbReference type="InterPro" id="IPR005325">
    <property type="entry name" value="DUF308_memb"/>
</dbReference>
<organism evidence="2 3">
    <name type="scientific">Methylobacterium adhaesivum</name>
    <dbReference type="NCBI Taxonomy" id="333297"/>
    <lineage>
        <taxon>Bacteria</taxon>
        <taxon>Pseudomonadati</taxon>
        <taxon>Pseudomonadota</taxon>
        <taxon>Alphaproteobacteria</taxon>
        <taxon>Hyphomicrobiales</taxon>
        <taxon>Methylobacteriaceae</taxon>
        <taxon>Methylobacterium</taxon>
    </lineage>
</organism>
<gene>
    <name evidence="2" type="ORF">QWZ12_18335</name>
</gene>
<keyword evidence="3" id="KW-1185">Reference proteome</keyword>
<feature type="transmembrane region" description="Helical" evidence="1">
    <location>
        <begin position="93"/>
        <end position="116"/>
    </location>
</feature>
<dbReference type="RefSeq" id="WP_238223489.1">
    <property type="nucleotide sequence ID" value="NZ_BPQD01000006.1"/>
</dbReference>
<evidence type="ECO:0000313" key="3">
    <source>
        <dbReference type="Proteomes" id="UP001224644"/>
    </source>
</evidence>
<feature type="transmembrane region" description="Helical" evidence="1">
    <location>
        <begin position="147"/>
        <end position="170"/>
    </location>
</feature>
<dbReference type="Proteomes" id="UP001224644">
    <property type="component" value="Unassembled WGS sequence"/>
</dbReference>
<name>A0ABT8BMX7_9HYPH</name>
<feature type="transmembrane region" description="Helical" evidence="1">
    <location>
        <begin position="66"/>
        <end position="87"/>
    </location>
</feature>
<dbReference type="PANTHER" id="PTHR34989:SF1">
    <property type="entry name" value="PROTEIN HDED"/>
    <property type="match status" value="1"/>
</dbReference>
<feature type="transmembrane region" description="Helical" evidence="1">
    <location>
        <begin position="123"/>
        <end position="141"/>
    </location>
</feature>
<accession>A0ABT8BMX7</accession>
<reference evidence="3" key="1">
    <citation type="journal article" date="2019" name="Int. J. Syst. Evol. Microbiol.">
        <title>The Global Catalogue of Microorganisms (GCM) 10K type strain sequencing project: providing services to taxonomists for standard genome sequencing and annotation.</title>
        <authorList>
            <consortium name="The Broad Institute Genomics Platform"/>
            <consortium name="The Broad Institute Genome Sequencing Center for Infectious Disease"/>
            <person name="Wu L."/>
            <person name="Ma J."/>
        </authorList>
    </citation>
    <scope>NUCLEOTIDE SEQUENCE [LARGE SCALE GENOMIC DNA]</scope>
    <source>
        <strain evidence="3">CECT 7069</strain>
    </source>
</reference>
<dbReference type="InterPro" id="IPR052712">
    <property type="entry name" value="Acid_resist_chaperone_HdeD"/>
</dbReference>
<proteinExistence type="predicted"/>